<proteinExistence type="predicted"/>
<dbReference type="KEGG" id="ttr:Tter_0527"/>
<name>D1CET9_THET1</name>
<gene>
    <name evidence="2" type="ordered locus">Tter_0527</name>
</gene>
<dbReference type="EMBL" id="CP001825">
    <property type="protein sequence ID" value="ACZ41445.1"/>
    <property type="molecule type" value="Genomic_DNA"/>
</dbReference>
<reference evidence="3" key="1">
    <citation type="journal article" date="2010" name="Stand. Genomic Sci.">
        <title>Complete genome sequence of 'Thermobaculum terrenum' type strain (YNP1).</title>
        <authorList>
            <person name="Kiss H."/>
            <person name="Cleland D."/>
            <person name="Lapidus A."/>
            <person name="Lucas S."/>
            <person name="Glavina Del Rio T."/>
            <person name="Nolan M."/>
            <person name="Tice H."/>
            <person name="Han C."/>
            <person name="Goodwin L."/>
            <person name="Pitluck S."/>
            <person name="Liolios K."/>
            <person name="Ivanova N."/>
            <person name="Mavromatis K."/>
            <person name="Ovchinnikova G."/>
            <person name="Pati A."/>
            <person name="Chen A."/>
            <person name="Palaniappan K."/>
            <person name="Land M."/>
            <person name="Hauser L."/>
            <person name="Chang Y."/>
            <person name="Jeffries C."/>
            <person name="Lu M."/>
            <person name="Brettin T."/>
            <person name="Detter J."/>
            <person name="Goker M."/>
            <person name="Tindall B."/>
            <person name="Beck B."/>
            <person name="McDermott T."/>
            <person name="Woyke T."/>
            <person name="Bristow J."/>
            <person name="Eisen J."/>
            <person name="Markowitz V."/>
            <person name="Hugenholtz P."/>
            <person name="Kyrpides N."/>
            <person name="Klenk H."/>
            <person name="Cheng J."/>
        </authorList>
    </citation>
    <scope>NUCLEOTIDE SEQUENCE [LARGE SCALE GENOMIC DNA]</scope>
    <source>
        <strain evidence="3">ATCC BAA-798 / YNP1</strain>
    </source>
</reference>
<feature type="region of interest" description="Disordered" evidence="1">
    <location>
        <begin position="136"/>
        <end position="164"/>
    </location>
</feature>
<evidence type="ECO:0000256" key="1">
    <source>
        <dbReference type="SAM" id="MobiDB-lite"/>
    </source>
</evidence>
<accession>D1CET9</accession>
<evidence type="ECO:0000313" key="2">
    <source>
        <dbReference type="EMBL" id="ACZ41445.1"/>
    </source>
</evidence>
<sequence>MQGHKPLFPISRFLSNREFGNFSPSPWRSAPAPPPPSGGLPQAGCLSWRVVSPPHSPVDLPPRSGEGVFVLWRGDLSRPLPWGTPGLGVWGIHGADSPHRSLCWITQGLGVLGIHERGLSTPLLCGSPRAGCVRDSWRGGGRESPPLLSMASPPPTKLHHSAIQGGRGEHMSALRCPALSQGPPLP</sequence>
<evidence type="ECO:0000313" key="3">
    <source>
        <dbReference type="Proteomes" id="UP000000323"/>
    </source>
</evidence>
<dbReference type="Proteomes" id="UP000000323">
    <property type="component" value="Chromosome 1"/>
</dbReference>
<organism evidence="2 3">
    <name type="scientific">Thermobaculum terrenum (strain ATCC BAA-798 / CCMEE 7001 / YNP1)</name>
    <dbReference type="NCBI Taxonomy" id="525904"/>
    <lineage>
        <taxon>Bacteria</taxon>
        <taxon>Bacillati</taxon>
        <taxon>Chloroflexota</taxon>
        <taxon>Chloroflexia</taxon>
        <taxon>Candidatus Thermobaculales</taxon>
        <taxon>Candidatus Thermobaculaceae</taxon>
        <taxon>Thermobaculum</taxon>
    </lineage>
</organism>
<dbReference type="AlphaFoldDB" id="D1CET9"/>
<protein>
    <submittedName>
        <fullName evidence="2">Uncharacterized protein</fullName>
    </submittedName>
</protein>
<dbReference type="HOGENOM" id="CLU_1453777_0_0_0"/>
<keyword evidence="3" id="KW-1185">Reference proteome</keyword>